<keyword evidence="2" id="KW-1185">Reference proteome</keyword>
<gene>
    <name evidence="1" type="ORF">DM02DRAFT_619387</name>
</gene>
<sequence>MATLSSGDLYKRYARRYHGINNHHEQYTSMLVERNSIRPKKGVSRTAITYLRHQIIAIQAYFL</sequence>
<dbReference type="Proteomes" id="UP000244855">
    <property type="component" value="Unassembled WGS sequence"/>
</dbReference>
<proteinExistence type="predicted"/>
<organism evidence="1 2">
    <name type="scientific">Periconia macrospinosa</name>
    <dbReference type="NCBI Taxonomy" id="97972"/>
    <lineage>
        <taxon>Eukaryota</taxon>
        <taxon>Fungi</taxon>
        <taxon>Dikarya</taxon>
        <taxon>Ascomycota</taxon>
        <taxon>Pezizomycotina</taxon>
        <taxon>Dothideomycetes</taxon>
        <taxon>Pleosporomycetidae</taxon>
        <taxon>Pleosporales</taxon>
        <taxon>Massarineae</taxon>
        <taxon>Periconiaceae</taxon>
        <taxon>Periconia</taxon>
    </lineage>
</organism>
<evidence type="ECO:0000313" key="2">
    <source>
        <dbReference type="Proteomes" id="UP000244855"/>
    </source>
</evidence>
<dbReference type="EMBL" id="KZ805603">
    <property type="protein sequence ID" value="PVH93251.1"/>
    <property type="molecule type" value="Genomic_DNA"/>
</dbReference>
<accession>A0A2V1D5E1</accession>
<protein>
    <submittedName>
        <fullName evidence="1">Uncharacterized protein</fullName>
    </submittedName>
</protein>
<feature type="non-terminal residue" evidence="1">
    <location>
        <position position="63"/>
    </location>
</feature>
<reference evidence="1 2" key="1">
    <citation type="journal article" date="2018" name="Sci. Rep.">
        <title>Comparative genomics provides insights into the lifestyle and reveals functional heterogeneity of dark septate endophytic fungi.</title>
        <authorList>
            <person name="Knapp D.G."/>
            <person name="Nemeth J.B."/>
            <person name="Barry K."/>
            <person name="Hainaut M."/>
            <person name="Henrissat B."/>
            <person name="Johnson J."/>
            <person name="Kuo A."/>
            <person name="Lim J.H.P."/>
            <person name="Lipzen A."/>
            <person name="Nolan M."/>
            <person name="Ohm R.A."/>
            <person name="Tamas L."/>
            <person name="Grigoriev I.V."/>
            <person name="Spatafora J.W."/>
            <person name="Nagy L.G."/>
            <person name="Kovacs G.M."/>
        </authorList>
    </citation>
    <scope>NUCLEOTIDE SEQUENCE [LARGE SCALE GENOMIC DNA]</scope>
    <source>
        <strain evidence="1 2">DSE2036</strain>
    </source>
</reference>
<name>A0A2V1D5E1_9PLEO</name>
<evidence type="ECO:0000313" key="1">
    <source>
        <dbReference type="EMBL" id="PVH93251.1"/>
    </source>
</evidence>
<dbReference type="AlphaFoldDB" id="A0A2V1D5E1"/>